<dbReference type="InterPro" id="IPR003804">
    <property type="entry name" value="Lactate_perm"/>
</dbReference>
<keyword evidence="6 8" id="KW-1133">Transmembrane helix</keyword>
<evidence type="ECO:0000256" key="3">
    <source>
        <dbReference type="ARBA" id="ARBA00022448"/>
    </source>
</evidence>
<evidence type="ECO:0000256" key="2">
    <source>
        <dbReference type="ARBA" id="ARBA00010100"/>
    </source>
</evidence>
<feature type="transmembrane region" description="Helical" evidence="8">
    <location>
        <begin position="374"/>
        <end position="392"/>
    </location>
</feature>
<accession>A0ABQ2DNR3</accession>
<feature type="transmembrane region" description="Helical" evidence="8">
    <location>
        <begin position="267"/>
        <end position="284"/>
    </location>
</feature>
<sequence length="601" mass="64493">MFSIKNFIKGDMIMSNGLLAILAFLPIIVVAVFLVGLKWPASKAMPLSYLCAVLLALFVWDVAFPKVAAASVHGLIVAITLLFIIFGAILLLNTLQESGGLHTIRRGFTDITPDRRIQVIIIAWLFGSFIEGSAGFGTPAAVAVPLLVGLGFPAMAAVVSGMIIQSTPVSFGAVGTPMIVGVGSGIEPLTQITDVSTFVFGVAGKVALLHAIAGLFIPLFLVSILTRFFGKNRSFSEGLKVWKFALFASLAMTIPYVIVANVLGPEFPAMIGGLIGLLIVIPAAKKGFLMPKNDEIWEFEAKDRWDPTWTGKIELKQSDIYAGKISMWRAWTPYVLIAILLLISRLTEVGDWLKSVTFTLPNIFGTEISSSWEILFSPGFIFIVVAVITYYIHGMKGQDFARAWKDSARTMILAGSALVFTVPMVQVFLNSDGGAAGYQEMPLVLAEGVANLAGSVYPIFATFIGGLGAFVAGSNTVSNMMFSLFQYGVGDQIGGNPTWMVALQAVGGAAGNMICVHNVVAASAVVGLVGKEGHVIRKTLLPFCYYALLLGSVGYSIMWTAEKGIFNIGSILAMIIWGIIIYIIATNNRRLNALEKNRHIA</sequence>
<evidence type="ECO:0000256" key="7">
    <source>
        <dbReference type="ARBA" id="ARBA00023136"/>
    </source>
</evidence>
<proteinExistence type="inferred from homology"/>
<feature type="transmembrane region" description="Helical" evidence="8">
    <location>
        <begin position="241"/>
        <end position="261"/>
    </location>
</feature>
<feature type="transmembrane region" description="Helical" evidence="8">
    <location>
        <begin position="47"/>
        <end position="64"/>
    </location>
</feature>
<name>A0ABQ2DNR3_9BACI</name>
<dbReference type="Proteomes" id="UP000634435">
    <property type="component" value="Unassembled WGS sequence"/>
</dbReference>
<feature type="transmembrane region" description="Helical" evidence="8">
    <location>
        <begin position="330"/>
        <end position="347"/>
    </location>
</feature>
<evidence type="ECO:0000256" key="1">
    <source>
        <dbReference type="ARBA" id="ARBA00004651"/>
    </source>
</evidence>
<feature type="transmembrane region" description="Helical" evidence="8">
    <location>
        <begin position="412"/>
        <end position="429"/>
    </location>
</feature>
<dbReference type="NCBIfam" id="TIGR00795">
    <property type="entry name" value="lctP"/>
    <property type="match status" value="1"/>
</dbReference>
<organism evidence="9 10">
    <name type="scientific">Virgibacillus kapii</name>
    <dbReference type="NCBI Taxonomy" id="1638645"/>
    <lineage>
        <taxon>Bacteria</taxon>
        <taxon>Bacillati</taxon>
        <taxon>Bacillota</taxon>
        <taxon>Bacilli</taxon>
        <taxon>Bacillales</taxon>
        <taxon>Bacillaceae</taxon>
        <taxon>Virgibacillus</taxon>
    </lineage>
</organism>
<feature type="transmembrane region" description="Helical" evidence="8">
    <location>
        <begin position="540"/>
        <end position="559"/>
    </location>
</feature>
<evidence type="ECO:0000256" key="6">
    <source>
        <dbReference type="ARBA" id="ARBA00022989"/>
    </source>
</evidence>
<evidence type="ECO:0000256" key="4">
    <source>
        <dbReference type="ARBA" id="ARBA00022475"/>
    </source>
</evidence>
<comment type="subcellular location">
    <subcellularLocation>
        <location evidence="1 8">Cell membrane</location>
        <topology evidence="1 8">Multi-pass membrane protein</topology>
    </subcellularLocation>
</comment>
<feature type="transmembrane region" description="Helical" evidence="8">
    <location>
        <begin position="206"/>
        <end position="229"/>
    </location>
</feature>
<keyword evidence="7 8" id="KW-0472">Membrane</keyword>
<evidence type="ECO:0000256" key="8">
    <source>
        <dbReference type="RuleBase" id="RU365092"/>
    </source>
</evidence>
<feature type="transmembrane region" description="Helical" evidence="8">
    <location>
        <begin position="12"/>
        <end position="35"/>
    </location>
</feature>
<feature type="transmembrane region" description="Helical" evidence="8">
    <location>
        <begin position="449"/>
        <end position="472"/>
    </location>
</feature>
<keyword evidence="5 8" id="KW-0812">Transmembrane</keyword>
<evidence type="ECO:0000313" key="10">
    <source>
        <dbReference type="Proteomes" id="UP000634435"/>
    </source>
</evidence>
<keyword evidence="4 8" id="KW-1003">Cell membrane</keyword>
<feature type="transmembrane region" description="Helical" evidence="8">
    <location>
        <begin position="116"/>
        <end position="136"/>
    </location>
</feature>
<feature type="transmembrane region" description="Helical" evidence="8">
    <location>
        <begin position="565"/>
        <end position="585"/>
    </location>
</feature>
<gene>
    <name evidence="9" type="ORF">GCM10007111_28590</name>
</gene>
<comment type="similarity">
    <text evidence="2 8">Belongs to the lactate permease family.</text>
</comment>
<feature type="transmembrane region" description="Helical" evidence="8">
    <location>
        <begin position="169"/>
        <end position="186"/>
    </location>
</feature>
<evidence type="ECO:0000313" key="9">
    <source>
        <dbReference type="EMBL" id="GGJ64981.1"/>
    </source>
</evidence>
<dbReference type="Pfam" id="PF02652">
    <property type="entry name" value="Lactate_perm"/>
    <property type="match status" value="1"/>
</dbReference>
<protein>
    <recommendedName>
        <fullName evidence="8">L-lactate permease</fullName>
    </recommendedName>
</protein>
<feature type="transmembrane region" description="Helical" evidence="8">
    <location>
        <begin position="142"/>
        <end position="164"/>
    </location>
</feature>
<comment type="function">
    <text evidence="8">Uptake of L-lactate across the membrane. Can also transport D-lactate and glycolate.</text>
</comment>
<dbReference type="PANTHER" id="PTHR30003:SF0">
    <property type="entry name" value="GLYCOLATE PERMEASE GLCA-RELATED"/>
    <property type="match status" value="1"/>
</dbReference>
<keyword evidence="3 8" id="KW-0813">Transport</keyword>
<comment type="caution">
    <text evidence="8">Lacks conserved residue(s) required for the propagation of feature annotation.</text>
</comment>
<keyword evidence="10" id="KW-1185">Reference proteome</keyword>
<feature type="transmembrane region" description="Helical" evidence="8">
    <location>
        <begin position="70"/>
        <end position="95"/>
    </location>
</feature>
<evidence type="ECO:0000256" key="5">
    <source>
        <dbReference type="ARBA" id="ARBA00022692"/>
    </source>
</evidence>
<dbReference type="PANTHER" id="PTHR30003">
    <property type="entry name" value="L-LACTATE PERMEASE"/>
    <property type="match status" value="1"/>
</dbReference>
<reference evidence="10" key="1">
    <citation type="journal article" date="2019" name="Int. J. Syst. Evol. Microbiol.">
        <title>The Global Catalogue of Microorganisms (GCM) 10K type strain sequencing project: providing services to taxonomists for standard genome sequencing and annotation.</title>
        <authorList>
            <consortium name="The Broad Institute Genomics Platform"/>
            <consortium name="The Broad Institute Genome Sequencing Center for Infectious Disease"/>
            <person name="Wu L."/>
            <person name="Ma J."/>
        </authorList>
    </citation>
    <scope>NUCLEOTIDE SEQUENCE [LARGE SCALE GENOMIC DNA]</scope>
    <source>
        <strain evidence="10">JCM 30071</strain>
    </source>
</reference>
<comment type="caution">
    <text evidence="9">The sequence shown here is derived from an EMBL/GenBank/DDBJ whole genome shotgun (WGS) entry which is preliminary data.</text>
</comment>
<dbReference type="EMBL" id="BMPN01000004">
    <property type="protein sequence ID" value="GGJ64981.1"/>
    <property type="molecule type" value="Genomic_DNA"/>
</dbReference>